<keyword evidence="2" id="KW-1133">Transmembrane helix</keyword>
<evidence type="ECO:0000256" key="1">
    <source>
        <dbReference type="SAM" id="MobiDB-lite"/>
    </source>
</evidence>
<protein>
    <submittedName>
        <fullName evidence="3">Unannotated protein</fullName>
    </submittedName>
</protein>
<reference evidence="3" key="1">
    <citation type="submission" date="2020-05" db="EMBL/GenBank/DDBJ databases">
        <authorList>
            <person name="Chiriac C."/>
            <person name="Salcher M."/>
            <person name="Ghai R."/>
            <person name="Kavagutti S V."/>
        </authorList>
    </citation>
    <scope>NUCLEOTIDE SEQUENCE</scope>
</reference>
<dbReference type="EMBL" id="CAEZUP010000142">
    <property type="protein sequence ID" value="CAB4625032.1"/>
    <property type="molecule type" value="Genomic_DNA"/>
</dbReference>
<accession>A0A6J6IKG0</accession>
<proteinExistence type="predicted"/>
<name>A0A6J6IKG0_9ZZZZ</name>
<evidence type="ECO:0000256" key="2">
    <source>
        <dbReference type="SAM" id="Phobius"/>
    </source>
</evidence>
<keyword evidence="2" id="KW-0472">Membrane</keyword>
<gene>
    <name evidence="3" type="ORF">UFOPK1835_02093</name>
</gene>
<organism evidence="3">
    <name type="scientific">freshwater metagenome</name>
    <dbReference type="NCBI Taxonomy" id="449393"/>
    <lineage>
        <taxon>unclassified sequences</taxon>
        <taxon>metagenomes</taxon>
        <taxon>ecological metagenomes</taxon>
    </lineage>
</organism>
<feature type="compositionally biased region" description="Low complexity" evidence="1">
    <location>
        <begin position="220"/>
        <end position="230"/>
    </location>
</feature>
<feature type="transmembrane region" description="Helical" evidence="2">
    <location>
        <begin position="278"/>
        <end position="297"/>
    </location>
</feature>
<sequence>MPISSRCPKRRRFGAPGSWMARVGIATVLAAGLVGLGSVGGMSSALADSCGDPVPSGSVRVVMVVDPGETSAGPSSVCLVVPSGTTGSQLLARRAAELGMSPSRYPRYAGSGLLCAIDGFPATGCGDRTSGGFAYWAYFNGTSGAWNYGSYNPFIRRMADGDIEGWRYVSGTGGAQDPPPRIAPSRSLFPPLAIAPVSVPPAGDSGSAPGPGPGPGASGGAAVPGDPAAGTADQGETAAVADGVPGVAGASDAIVTDLVTDDVAIVATSSGGSGAGPWLGVGVALMLAVMLGLGAFVRTRSRS</sequence>
<evidence type="ECO:0000313" key="3">
    <source>
        <dbReference type="EMBL" id="CAB4625032.1"/>
    </source>
</evidence>
<keyword evidence="2" id="KW-0812">Transmembrane</keyword>
<feature type="region of interest" description="Disordered" evidence="1">
    <location>
        <begin position="199"/>
        <end position="236"/>
    </location>
</feature>
<dbReference type="AlphaFoldDB" id="A0A6J6IKG0"/>